<evidence type="ECO:0000256" key="3">
    <source>
        <dbReference type="ARBA" id="ARBA00022989"/>
    </source>
</evidence>
<keyword evidence="4 5" id="KW-0472">Membrane</keyword>
<feature type="transmembrane region" description="Helical" evidence="5">
    <location>
        <begin position="261"/>
        <end position="280"/>
    </location>
</feature>
<feature type="transmembrane region" description="Helical" evidence="5">
    <location>
        <begin position="41"/>
        <end position="63"/>
    </location>
</feature>
<evidence type="ECO:0000256" key="1">
    <source>
        <dbReference type="ARBA" id="ARBA00004141"/>
    </source>
</evidence>
<keyword evidence="8" id="KW-1185">Reference proteome</keyword>
<evidence type="ECO:0000256" key="2">
    <source>
        <dbReference type="ARBA" id="ARBA00022692"/>
    </source>
</evidence>
<evidence type="ECO:0000259" key="6">
    <source>
        <dbReference type="Pfam" id="PF13515"/>
    </source>
</evidence>
<proteinExistence type="predicted"/>
<dbReference type="Pfam" id="PF13515">
    <property type="entry name" value="FUSC_2"/>
    <property type="match status" value="1"/>
</dbReference>
<reference evidence="7" key="1">
    <citation type="submission" date="2022-05" db="EMBL/GenBank/DDBJ databases">
        <title>Genomic analysis of Brachybacterium sp. CBA3104.</title>
        <authorList>
            <person name="Roh S.W."/>
            <person name="Kim Y.B."/>
            <person name="Kim Y."/>
        </authorList>
    </citation>
    <scope>NUCLEOTIDE SEQUENCE</scope>
    <source>
        <strain evidence="7">CBA3104</strain>
    </source>
</reference>
<feature type="transmembrane region" description="Helical" evidence="5">
    <location>
        <begin position="118"/>
        <end position="140"/>
    </location>
</feature>
<sequence>MAVTLPLGILMAADRTDLIPYAVFAAMGSVYGKQAALLPRLLTQSVVGVAMVISIALGVIGSIRGAETPLALAAIAVVSLLGIAVTSVTGWRPVPSLFLVFSTGTIAALPHTWSDLSVAVLVASSSATLALLIGLAIALVQDSTALTTRCLLDPRDTIGTASRGRLVALYTIAPPLAGAIALGLHLGHPFWAAVSATVPLAGITFRHQLVRTGHRMGGTILGVTVAYAFLWLEPPGWALVIVVALCQFATELFVARNYGIAVFFITPMALILTETGSHAAPGPLIFDRILETALGVAVTTALLAALHLVPRQRGRDKGRRTSLTKASA</sequence>
<organism evidence="7 8">
    <name type="scientific">Brachybacterium kimchii</name>
    <dbReference type="NCBI Taxonomy" id="2942909"/>
    <lineage>
        <taxon>Bacteria</taxon>
        <taxon>Bacillati</taxon>
        <taxon>Actinomycetota</taxon>
        <taxon>Actinomycetes</taxon>
        <taxon>Micrococcales</taxon>
        <taxon>Dermabacteraceae</taxon>
        <taxon>Brachybacterium</taxon>
    </lineage>
</organism>
<dbReference type="InterPro" id="IPR049453">
    <property type="entry name" value="Memb_transporter_dom"/>
</dbReference>
<evidence type="ECO:0000313" key="7">
    <source>
        <dbReference type="EMBL" id="UQN30438.1"/>
    </source>
</evidence>
<feature type="transmembrane region" description="Helical" evidence="5">
    <location>
        <begin position="292"/>
        <end position="310"/>
    </location>
</feature>
<dbReference type="EMBL" id="CP097218">
    <property type="protein sequence ID" value="UQN30438.1"/>
    <property type="molecule type" value="Genomic_DNA"/>
</dbReference>
<evidence type="ECO:0000256" key="4">
    <source>
        <dbReference type="ARBA" id="ARBA00023136"/>
    </source>
</evidence>
<dbReference type="RefSeq" id="WP_249479747.1">
    <property type="nucleotide sequence ID" value="NZ_CP097218.1"/>
</dbReference>
<feature type="transmembrane region" description="Helical" evidence="5">
    <location>
        <begin position="166"/>
        <end position="184"/>
    </location>
</feature>
<dbReference type="Proteomes" id="UP001055868">
    <property type="component" value="Chromosome"/>
</dbReference>
<comment type="subcellular location">
    <subcellularLocation>
        <location evidence="1">Membrane</location>
        <topology evidence="1">Multi-pass membrane protein</topology>
    </subcellularLocation>
</comment>
<evidence type="ECO:0000256" key="5">
    <source>
        <dbReference type="SAM" id="Phobius"/>
    </source>
</evidence>
<name>A0ABY4N7A3_9MICO</name>
<protein>
    <submittedName>
        <fullName evidence="7">FUSC family protein</fullName>
    </submittedName>
</protein>
<gene>
    <name evidence="7" type="ORF">M4486_03605</name>
</gene>
<keyword evidence="2 5" id="KW-0812">Transmembrane</keyword>
<accession>A0ABY4N7A3</accession>
<evidence type="ECO:0000313" key="8">
    <source>
        <dbReference type="Proteomes" id="UP001055868"/>
    </source>
</evidence>
<feature type="domain" description="Integral membrane bound transporter" evidence="6">
    <location>
        <begin position="176"/>
        <end position="299"/>
    </location>
</feature>
<feature type="transmembrane region" description="Helical" evidence="5">
    <location>
        <begin position="70"/>
        <end position="91"/>
    </location>
</feature>
<keyword evidence="3 5" id="KW-1133">Transmembrane helix</keyword>